<evidence type="ECO:0000313" key="3">
    <source>
        <dbReference type="Proteomes" id="UP001428290"/>
    </source>
</evidence>
<gene>
    <name evidence="2" type="ORF">Hgul01_03255</name>
</gene>
<dbReference type="Proteomes" id="UP001428290">
    <property type="component" value="Unassembled WGS sequence"/>
</dbReference>
<feature type="transmembrane region" description="Helical" evidence="1">
    <location>
        <begin position="55"/>
        <end position="77"/>
    </location>
</feature>
<feature type="transmembrane region" description="Helical" evidence="1">
    <location>
        <begin position="237"/>
        <end position="256"/>
    </location>
</feature>
<dbReference type="RefSeq" id="WP_345723064.1">
    <property type="nucleotide sequence ID" value="NZ_BAABRU010000011.1"/>
</dbReference>
<feature type="transmembrane region" description="Helical" evidence="1">
    <location>
        <begin position="338"/>
        <end position="354"/>
    </location>
</feature>
<dbReference type="EMBL" id="BAABRU010000011">
    <property type="protein sequence ID" value="GAA5529445.1"/>
    <property type="molecule type" value="Genomic_DNA"/>
</dbReference>
<accession>A0ABP9X204</accession>
<protein>
    <recommendedName>
        <fullName evidence="4">Glycosyltransferase RgtA/B/C/D-like domain-containing protein</fullName>
    </recommendedName>
</protein>
<keyword evidence="3" id="KW-1185">Reference proteome</keyword>
<name>A0ABP9X204_9CHLR</name>
<feature type="transmembrane region" description="Helical" evidence="1">
    <location>
        <begin position="89"/>
        <end position="107"/>
    </location>
</feature>
<feature type="transmembrane region" description="Helical" evidence="1">
    <location>
        <begin position="153"/>
        <end position="171"/>
    </location>
</feature>
<sequence length="682" mass="76407">MQIDSLAANQLPTSRWQRFQPWLNLLGVIFFMLVALASFGLGQSLVWLTTHTLEIGASLSFMLGGLLLPGWAVIRWCSPSGRFDRLERWALSWSIGIALPPILLQLADLVGLPINRWLVFGYGGLALLAAIWPKKSSTWPDRLTELKRIRPSSHAWLLIGLTSVIVLQRLLVVRDLAVAQWGDSYHHSMITQLLLDHGGLFETWHPYADLTTFSYHYGFHANSAFLAWWGQLSATSAVLYMGQMINIAVGPLAYLLTRRLSGNKAAGIIALVFTCFYNTMPSFYVNWGRFTQLTGQVILVGVIVAWLALLDYKAFNWQLVGLAVILTTGLVLTHYLVTIFAVIILMLMVLALVAQHPRFDYAKQVLWRGGAVGLISAVLAAPWLYTIVQSKLTAIARNYVTGYSQSYASSVATLVAIVPFYIKAPLMILIGLGLWLACAQRNWRMLWLAIWSLGLELIAVPYVLNLPLSGIITGFAVAIMLYLPLIPLAAYPLGWLYQRWQHWPWLRGVSMVLLLLTIAWSMPWQSTLATDQYRMFFAGDQQALNWIEQATAADAKFLINGIMSYGDALVVGEDGGVWIPLLTKRQTTIPPLTYGSEKASDPKFDYNVYLLYEALRTTPLASAEGRQLLQAQGIDYIYSGVRLSQNNPKFQQDIQALRYLPEQFPIVYERDGVVIFAVKAQQ</sequence>
<feature type="transmembrane region" description="Helical" evidence="1">
    <location>
        <begin position="293"/>
        <end position="310"/>
    </location>
</feature>
<keyword evidence="1" id="KW-1133">Transmembrane helix</keyword>
<evidence type="ECO:0000256" key="1">
    <source>
        <dbReference type="SAM" id="Phobius"/>
    </source>
</evidence>
<feature type="transmembrane region" description="Helical" evidence="1">
    <location>
        <begin position="505"/>
        <end position="524"/>
    </location>
</feature>
<organism evidence="2 3">
    <name type="scientific">Herpetosiphon gulosus</name>
    <dbReference type="NCBI Taxonomy" id="1973496"/>
    <lineage>
        <taxon>Bacteria</taxon>
        <taxon>Bacillati</taxon>
        <taxon>Chloroflexota</taxon>
        <taxon>Chloroflexia</taxon>
        <taxon>Herpetosiphonales</taxon>
        <taxon>Herpetosiphonaceae</taxon>
        <taxon>Herpetosiphon</taxon>
    </lineage>
</organism>
<feature type="transmembrane region" description="Helical" evidence="1">
    <location>
        <begin position="445"/>
        <end position="464"/>
    </location>
</feature>
<feature type="transmembrane region" description="Helical" evidence="1">
    <location>
        <begin position="21"/>
        <end position="43"/>
    </location>
</feature>
<proteinExistence type="predicted"/>
<feature type="transmembrane region" description="Helical" evidence="1">
    <location>
        <begin position="113"/>
        <end position="132"/>
    </location>
</feature>
<feature type="transmembrane region" description="Helical" evidence="1">
    <location>
        <begin position="366"/>
        <end position="387"/>
    </location>
</feature>
<feature type="transmembrane region" description="Helical" evidence="1">
    <location>
        <begin position="407"/>
        <end position="438"/>
    </location>
</feature>
<evidence type="ECO:0000313" key="2">
    <source>
        <dbReference type="EMBL" id="GAA5529445.1"/>
    </source>
</evidence>
<evidence type="ECO:0008006" key="4">
    <source>
        <dbReference type="Google" id="ProtNLM"/>
    </source>
</evidence>
<feature type="transmembrane region" description="Helical" evidence="1">
    <location>
        <begin position="470"/>
        <end position="493"/>
    </location>
</feature>
<reference evidence="2 3" key="1">
    <citation type="submission" date="2024-02" db="EMBL/GenBank/DDBJ databases">
        <title>Herpetosiphon gulosus NBRC 112829.</title>
        <authorList>
            <person name="Ichikawa N."/>
            <person name="Katano-Makiyama Y."/>
            <person name="Hidaka K."/>
        </authorList>
    </citation>
    <scope>NUCLEOTIDE SEQUENCE [LARGE SCALE GENOMIC DNA]</scope>
    <source>
        <strain evidence="2 3">NBRC 112829</strain>
    </source>
</reference>
<keyword evidence="1" id="KW-0472">Membrane</keyword>
<feature type="transmembrane region" description="Helical" evidence="1">
    <location>
        <begin position="268"/>
        <end position="287"/>
    </location>
</feature>
<comment type="caution">
    <text evidence="2">The sequence shown here is derived from an EMBL/GenBank/DDBJ whole genome shotgun (WGS) entry which is preliminary data.</text>
</comment>
<keyword evidence="1" id="KW-0812">Transmembrane</keyword>